<dbReference type="AlphaFoldDB" id="A0A0C2IUA9"/>
<evidence type="ECO:0000313" key="2">
    <source>
        <dbReference type="Proteomes" id="UP000031668"/>
    </source>
</evidence>
<proteinExistence type="predicted"/>
<accession>A0A0C2IUA9</accession>
<reference evidence="1 2" key="1">
    <citation type="journal article" date="2014" name="Genome Biol. Evol.">
        <title>The genome of the myxosporean Thelohanellus kitauei shows adaptations to nutrient acquisition within its fish host.</title>
        <authorList>
            <person name="Yang Y."/>
            <person name="Xiong J."/>
            <person name="Zhou Z."/>
            <person name="Huo F."/>
            <person name="Miao W."/>
            <person name="Ran C."/>
            <person name="Liu Y."/>
            <person name="Zhang J."/>
            <person name="Feng J."/>
            <person name="Wang M."/>
            <person name="Wang M."/>
            <person name="Wang L."/>
            <person name="Yao B."/>
        </authorList>
    </citation>
    <scope>NUCLEOTIDE SEQUENCE [LARGE SCALE GENOMIC DNA]</scope>
    <source>
        <strain evidence="1">Wuqing</strain>
    </source>
</reference>
<name>A0A0C2IUA9_THEKT</name>
<keyword evidence="2" id="KW-1185">Reference proteome</keyword>
<comment type="caution">
    <text evidence="1">The sequence shown here is derived from an EMBL/GenBank/DDBJ whole genome shotgun (WGS) entry which is preliminary data.</text>
</comment>
<evidence type="ECO:0000313" key="1">
    <source>
        <dbReference type="EMBL" id="KII68989.1"/>
    </source>
</evidence>
<dbReference type="EMBL" id="JWZT01002655">
    <property type="protein sequence ID" value="KII68989.1"/>
    <property type="molecule type" value="Genomic_DNA"/>
</dbReference>
<dbReference type="Proteomes" id="UP000031668">
    <property type="component" value="Unassembled WGS sequence"/>
</dbReference>
<sequence>MEEWTPRPTIASRCMIFTEFNASIIDIFFPPDVGITGLGVSLTKTHPCDLSIWRNHTLVPLNKSFPFRFDSWIISKYSHRSGHFPRKVLHFEPPPDGGFIHGDA</sequence>
<protein>
    <submittedName>
        <fullName evidence="1">Uncharacterized protein</fullName>
    </submittedName>
</protein>
<organism evidence="1 2">
    <name type="scientific">Thelohanellus kitauei</name>
    <name type="common">Myxosporean</name>
    <dbReference type="NCBI Taxonomy" id="669202"/>
    <lineage>
        <taxon>Eukaryota</taxon>
        <taxon>Metazoa</taxon>
        <taxon>Cnidaria</taxon>
        <taxon>Myxozoa</taxon>
        <taxon>Myxosporea</taxon>
        <taxon>Bivalvulida</taxon>
        <taxon>Platysporina</taxon>
        <taxon>Myxobolidae</taxon>
        <taxon>Thelohanellus</taxon>
    </lineage>
</organism>
<gene>
    <name evidence="1" type="ORF">RF11_05296</name>
</gene>